<dbReference type="Pfam" id="PF16353">
    <property type="entry name" value="LacZ_4"/>
    <property type="match status" value="1"/>
</dbReference>
<dbReference type="InterPro" id="IPR011013">
    <property type="entry name" value="Gal_mutarotase_sf_dom"/>
</dbReference>
<dbReference type="Pfam" id="PF02836">
    <property type="entry name" value="Glyco_hydro_2_C"/>
    <property type="match status" value="1"/>
</dbReference>
<protein>
    <recommendedName>
        <fullName evidence="3">beta-galactosidase</fullName>
        <ecNumber evidence="3">3.2.1.23</ecNumber>
    </recommendedName>
    <alternativeName>
        <fullName evidence="7">Lactase</fullName>
    </alternativeName>
</protein>
<dbReference type="AlphaFoldDB" id="A0A1L9PYT9"/>
<dbReference type="InterPro" id="IPR008979">
    <property type="entry name" value="Galactose-bd-like_sf"/>
</dbReference>
<dbReference type="UniPathway" id="UPA00280"/>
<dbReference type="SUPFAM" id="SSF49303">
    <property type="entry name" value="beta-Galactosidase/glucuronidase domain"/>
    <property type="match status" value="2"/>
</dbReference>
<evidence type="ECO:0000256" key="3">
    <source>
        <dbReference type="ARBA" id="ARBA00012756"/>
    </source>
</evidence>
<evidence type="ECO:0000256" key="1">
    <source>
        <dbReference type="ARBA" id="ARBA00001412"/>
    </source>
</evidence>
<organism evidence="9 10">
    <name type="scientific">Aspergillus versicolor CBS 583.65</name>
    <dbReference type="NCBI Taxonomy" id="1036611"/>
    <lineage>
        <taxon>Eukaryota</taxon>
        <taxon>Fungi</taxon>
        <taxon>Dikarya</taxon>
        <taxon>Ascomycota</taxon>
        <taxon>Pezizomycotina</taxon>
        <taxon>Eurotiomycetes</taxon>
        <taxon>Eurotiomycetidae</taxon>
        <taxon>Eurotiales</taxon>
        <taxon>Aspergillaceae</taxon>
        <taxon>Aspergillus</taxon>
        <taxon>Aspergillus subgen. Nidulantes</taxon>
    </lineage>
</organism>
<dbReference type="Pfam" id="PF02929">
    <property type="entry name" value="Bgal_small_N"/>
    <property type="match status" value="1"/>
</dbReference>
<dbReference type="Pfam" id="PF02837">
    <property type="entry name" value="Glyco_hydro_2_N"/>
    <property type="match status" value="1"/>
</dbReference>
<dbReference type="InterPro" id="IPR013783">
    <property type="entry name" value="Ig-like_fold"/>
</dbReference>
<dbReference type="GO" id="GO:0004565">
    <property type="term" value="F:beta-galactosidase activity"/>
    <property type="evidence" value="ECO:0007669"/>
    <property type="project" value="UniProtKB-EC"/>
</dbReference>
<dbReference type="InterPro" id="IPR006101">
    <property type="entry name" value="Glyco_hydro_2"/>
</dbReference>
<evidence type="ECO:0000256" key="7">
    <source>
        <dbReference type="ARBA" id="ARBA00032230"/>
    </source>
</evidence>
<dbReference type="GO" id="GO:0005990">
    <property type="term" value="P:lactose catabolic process"/>
    <property type="evidence" value="ECO:0007669"/>
    <property type="project" value="TreeGrafter"/>
</dbReference>
<dbReference type="InterPro" id="IPR014718">
    <property type="entry name" value="GH-type_carb-bd"/>
</dbReference>
<dbReference type="InterPro" id="IPR017853">
    <property type="entry name" value="GH"/>
</dbReference>
<dbReference type="GO" id="GO:0030246">
    <property type="term" value="F:carbohydrate binding"/>
    <property type="evidence" value="ECO:0007669"/>
    <property type="project" value="InterPro"/>
</dbReference>
<keyword evidence="10" id="KW-1185">Reference proteome</keyword>
<dbReference type="SUPFAM" id="SSF51445">
    <property type="entry name" value="(Trans)glycosidases"/>
    <property type="match status" value="1"/>
</dbReference>
<dbReference type="InterPro" id="IPR050347">
    <property type="entry name" value="Bact_Beta-galactosidase"/>
</dbReference>
<dbReference type="SUPFAM" id="SSF74650">
    <property type="entry name" value="Galactose mutarotase-like"/>
    <property type="match status" value="1"/>
</dbReference>
<dbReference type="Gene3D" id="2.60.40.10">
    <property type="entry name" value="Immunoglobulins"/>
    <property type="match status" value="2"/>
</dbReference>
<feature type="domain" description="Beta galactosidase small chain/" evidence="8">
    <location>
        <begin position="759"/>
        <end position="1037"/>
    </location>
</feature>
<comment type="catalytic activity">
    <reaction evidence="1">
        <text>Hydrolysis of terminal non-reducing beta-D-galactose residues in beta-D-galactosides.</text>
        <dbReference type="EC" id="3.2.1.23"/>
    </reaction>
</comment>
<name>A0A1L9PYT9_ASPVE</name>
<keyword evidence="6" id="KW-0961">Cell wall biogenesis/degradation</keyword>
<dbReference type="Gene3D" id="3.20.20.80">
    <property type="entry name" value="Glycosidases"/>
    <property type="match status" value="1"/>
</dbReference>
<dbReference type="InterPro" id="IPR006104">
    <property type="entry name" value="Glyco_hydro_2_N"/>
</dbReference>
<evidence type="ECO:0000256" key="5">
    <source>
        <dbReference type="ARBA" id="ARBA00023295"/>
    </source>
</evidence>
<dbReference type="PROSITE" id="PS00608">
    <property type="entry name" value="GLYCOSYL_HYDROL_F2_2"/>
    <property type="match status" value="1"/>
</dbReference>
<dbReference type="Proteomes" id="UP000184073">
    <property type="component" value="Unassembled WGS sequence"/>
</dbReference>
<dbReference type="EC" id="3.2.1.23" evidence="3"/>
<keyword evidence="5" id="KW-0326">Glycosidase</keyword>
<dbReference type="Pfam" id="PF00703">
    <property type="entry name" value="Glyco_hydro_2"/>
    <property type="match status" value="1"/>
</dbReference>
<evidence type="ECO:0000256" key="6">
    <source>
        <dbReference type="ARBA" id="ARBA00023316"/>
    </source>
</evidence>
<proteinExistence type="inferred from homology"/>
<dbReference type="RefSeq" id="XP_040672397.1">
    <property type="nucleotide sequence ID" value="XM_040809325.1"/>
</dbReference>
<dbReference type="GO" id="GO:0009341">
    <property type="term" value="C:beta-galactosidase complex"/>
    <property type="evidence" value="ECO:0007669"/>
    <property type="project" value="InterPro"/>
</dbReference>
<evidence type="ECO:0000313" key="9">
    <source>
        <dbReference type="EMBL" id="OJJ06635.1"/>
    </source>
</evidence>
<dbReference type="InterPro" id="IPR006102">
    <property type="entry name" value="Ig-like_GH2"/>
</dbReference>
<dbReference type="VEuPathDB" id="FungiDB:ASPVEDRAFT_200684"/>
<dbReference type="InterPro" id="IPR004199">
    <property type="entry name" value="B-gal_small/dom_5"/>
</dbReference>
<accession>A0A1L9PYT9</accession>
<dbReference type="InterPro" id="IPR032312">
    <property type="entry name" value="LacZ_4"/>
</dbReference>
<dbReference type="GO" id="GO:0071555">
    <property type="term" value="P:cell wall organization"/>
    <property type="evidence" value="ECO:0007669"/>
    <property type="project" value="UniProtKB-KW"/>
</dbReference>
<dbReference type="STRING" id="1036611.A0A1L9PYT9"/>
<sequence length="1039" mass="118461">MSSFPEELPDWNNLAVIHRNVLPARASFFNYTSAEKALSYDENVAEKVSLNGVWRFHHADSPFEAPERFMQPTFDSSGWKDLVVPSSWQLEGYGRPQYLNSNYGIPVDQPNVPFEGNQTGSYIRRFTIPSAFQGHQLRLRFEGVDSAFHCWLNGTEVGYSQGARNPTEFDVTHLARSEHENILCVRVYQYCDGSYIEGQDQWRLSGIFRDVNLVAFPQNHIQDFHVRTRFDDQYVDAVLEVTVQLSTGMVPLAHELSVELFDETKRVIIAQATQTRMSNNTTIFIPVRAPKHWTAETPNLYHLILRFGAQVISQRVGFRQVEMKNGLLVVNGKRVLFKGANRHEHHPRFGRTVPYSLLRQDLLMMKRHNLNALRTCHQPSDPRLYDIADELGLWVMDEADLECHGYDTVESRNLSQTERLLTPQEQHDLAFSRAGEWISDNLDWQEAYLDRARQLVGRDKNHPCVVIWSLGNEAFQGRNFQAMYDWIKAYDGTRPIHYEADIKARIVDVVSTMYPSLDKVRAFAEDWDGKKPLFLVEFMHAMGNGPGNIKEYFDLFYEYPCLQGGWAWEWANHGLLTRTDEGQEYFGYGGDFGETHHDGHFIMDGLLTSDHQPGPGLLEYRKVVEPVQVVPGASSMNSVQIINRYDFRDLNHLSCTYQIVGDGFHVQGGELPIRTVLPGQVTDIDIPMLPLDTIPKTKDAFLELTFAVKERDLCWERGEEVAWLQIPIQSAASADQPALLHTENHSPVQIKKASQTVLDIQSTNSRWAFDLLHGQVTSWTTGTGKILHAGPMLTVWRAPTDNDVTVGKDWAEKEVKHARPHTRHVSWSVDESANLAVVQCTQRFAPPLLEWAINTTITYTFSNTSVLIKVQGKPQGRNLPQTLPRLGLTLALPSEFTLATWFGRGPGESYRDKKSAQRFGLYSSDVSNLSMDYEYPQESGNRTNTRWVRFHTSDNKTTLEARFVDRPEGFDYQASHFEAGHVEQAGHIYELEKFRRPEVIVRLDADHHGLGSESCGPPALPEHTLKLQPFEFSVLLTAE</sequence>
<dbReference type="SUPFAM" id="SSF49785">
    <property type="entry name" value="Galactose-binding domain-like"/>
    <property type="match status" value="1"/>
</dbReference>
<gene>
    <name evidence="9" type="ORF">ASPVEDRAFT_200684</name>
</gene>
<dbReference type="Gene3D" id="2.70.98.10">
    <property type="match status" value="1"/>
</dbReference>
<keyword evidence="4" id="KW-0378">Hydrolase</keyword>
<dbReference type="InterPro" id="IPR036156">
    <property type="entry name" value="Beta-gal/glucu_dom_sf"/>
</dbReference>
<evidence type="ECO:0000313" key="10">
    <source>
        <dbReference type="Proteomes" id="UP000184073"/>
    </source>
</evidence>
<reference evidence="10" key="1">
    <citation type="journal article" date="2017" name="Genome Biol.">
        <title>Comparative genomics reveals high biological diversity and specific adaptations in the industrially and medically important fungal genus Aspergillus.</title>
        <authorList>
            <person name="de Vries R.P."/>
            <person name="Riley R."/>
            <person name="Wiebenga A."/>
            <person name="Aguilar-Osorio G."/>
            <person name="Amillis S."/>
            <person name="Uchima C.A."/>
            <person name="Anderluh G."/>
            <person name="Asadollahi M."/>
            <person name="Askin M."/>
            <person name="Barry K."/>
            <person name="Battaglia E."/>
            <person name="Bayram O."/>
            <person name="Benocci T."/>
            <person name="Braus-Stromeyer S.A."/>
            <person name="Caldana C."/>
            <person name="Canovas D."/>
            <person name="Cerqueira G.C."/>
            <person name="Chen F."/>
            <person name="Chen W."/>
            <person name="Choi C."/>
            <person name="Clum A."/>
            <person name="Dos Santos R.A."/>
            <person name="Damasio A.R."/>
            <person name="Diallinas G."/>
            <person name="Emri T."/>
            <person name="Fekete E."/>
            <person name="Flipphi M."/>
            <person name="Freyberg S."/>
            <person name="Gallo A."/>
            <person name="Gournas C."/>
            <person name="Habgood R."/>
            <person name="Hainaut M."/>
            <person name="Harispe M.L."/>
            <person name="Henrissat B."/>
            <person name="Hilden K.S."/>
            <person name="Hope R."/>
            <person name="Hossain A."/>
            <person name="Karabika E."/>
            <person name="Karaffa L."/>
            <person name="Karanyi Z."/>
            <person name="Krasevec N."/>
            <person name="Kuo A."/>
            <person name="Kusch H."/>
            <person name="LaButti K."/>
            <person name="Lagendijk E.L."/>
            <person name="Lapidus A."/>
            <person name="Levasseur A."/>
            <person name="Lindquist E."/>
            <person name="Lipzen A."/>
            <person name="Logrieco A.F."/>
            <person name="MacCabe A."/>
            <person name="Maekelae M.R."/>
            <person name="Malavazi I."/>
            <person name="Melin P."/>
            <person name="Meyer V."/>
            <person name="Mielnichuk N."/>
            <person name="Miskei M."/>
            <person name="Molnar A.P."/>
            <person name="Mule G."/>
            <person name="Ngan C.Y."/>
            <person name="Orejas M."/>
            <person name="Orosz E."/>
            <person name="Ouedraogo J.P."/>
            <person name="Overkamp K.M."/>
            <person name="Park H.-S."/>
            <person name="Perrone G."/>
            <person name="Piumi F."/>
            <person name="Punt P.J."/>
            <person name="Ram A.F."/>
            <person name="Ramon A."/>
            <person name="Rauscher S."/>
            <person name="Record E."/>
            <person name="Riano-Pachon D.M."/>
            <person name="Robert V."/>
            <person name="Roehrig J."/>
            <person name="Ruller R."/>
            <person name="Salamov A."/>
            <person name="Salih N.S."/>
            <person name="Samson R.A."/>
            <person name="Sandor E."/>
            <person name="Sanguinetti M."/>
            <person name="Schuetze T."/>
            <person name="Sepcic K."/>
            <person name="Shelest E."/>
            <person name="Sherlock G."/>
            <person name="Sophianopoulou V."/>
            <person name="Squina F.M."/>
            <person name="Sun H."/>
            <person name="Susca A."/>
            <person name="Todd R.B."/>
            <person name="Tsang A."/>
            <person name="Unkles S.E."/>
            <person name="van de Wiele N."/>
            <person name="van Rossen-Uffink D."/>
            <person name="Oliveira J.V."/>
            <person name="Vesth T.C."/>
            <person name="Visser J."/>
            <person name="Yu J.-H."/>
            <person name="Zhou M."/>
            <person name="Andersen M.R."/>
            <person name="Archer D.B."/>
            <person name="Baker S.E."/>
            <person name="Benoit I."/>
            <person name="Brakhage A.A."/>
            <person name="Braus G.H."/>
            <person name="Fischer R."/>
            <person name="Frisvad J.C."/>
            <person name="Goldman G.H."/>
            <person name="Houbraken J."/>
            <person name="Oakley B."/>
            <person name="Pocsi I."/>
            <person name="Scazzocchio C."/>
            <person name="Seiboth B."/>
            <person name="vanKuyk P.A."/>
            <person name="Wortman J."/>
            <person name="Dyer P.S."/>
            <person name="Grigoriev I.V."/>
        </authorList>
    </citation>
    <scope>NUCLEOTIDE SEQUENCE [LARGE SCALE GENOMIC DNA]</scope>
    <source>
        <strain evidence="10">CBS 583.65</strain>
    </source>
</reference>
<dbReference type="OrthoDB" id="408320at2759"/>
<dbReference type="PANTHER" id="PTHR46323">
    <property type="entry name" value="BETA-GALACTOSIDASE"/>
    <property type="match status" value="1"/>
</dbReference>
<dbReference type="GeneID" id="63724836"/>
<dbReference type="PANTHER" id="PTHR46323:SF2">
    <property type="entry name" value="BETA-GALACTOSIDASE"/>
    <property type="match status" value="1"/>
</dbReference>
<dbReference type="EMBL" id="KV878135">
    <property type="protein sequence ID" value="OJJ06635.1"/>
    <property type="molecule type" value="Genomic_DNA"/>
</dbReference>
<dbReference type="InterPro" id="IPR006103">
    <property type="entry name" value="Glyco_hydro_2_cat"/>
</dbReference>
<evidence type="ECO:0000256" key="2">
    <source>
        <dbReference type="ARBA" id="ARBA00007401"/>
    </source>
</evidence>
<evidence type="ECO:0000259" key="8">
    <source>
        <dbReference type="SMART" id="SM01038"/>
    </source>
</evidence>
<dbReference type="InterPro" id="IPR023232">
    <property type="entry name" value="Glyco_hydro_2_AS"/>
</dbReference>
<dbReference type="PRINTS" id="PR00132">
    <property type="entry name" value="GLHYDRLASE2"/>
</dbReference>
<comment type="similarity">
    <text evidence="2">Belongs to the glycosyl hydrolase 2 family.</text>
</comment>
<evidence type="ECO:0000256" key="4">
    <source>
        <dbReference type="ARBA" id="ARBA00022801"/>
    </source>
</evidence>
<dbReference type="FunFam" id="3.20.20.80:FF:000018">
    <property type="entry name" value="Beta-galactosidase"/>
    <property type="match status" value="1"/>
</dbReference>
<dbReference type="SMART" id="SM01038">
    <property type="entry name" value="Bgal_small_N"/>
    <property type="match status" value="1"/>
</dbReference>
<dbReference type="Gene3D" id="2.60.120.260">
    <property type="entry name" value="Galactose-binding domain-like"/>
    <property type="match status" value="1"/>
</dbReference>